<dbReference type="EMBL" id="JPRJ01000046">
    <property type="protein sequence ID" value="KFF17228.1"/>
    <property type="molecule type" value="Genomic_DNA"/>
</dbReference>
<dbReference type="eggNOG" id="COG0323">
    <property type="taxonomic scope" value="Bacteria"/>
</dbReference>
<dbReference type="OrthoDB" id="2041081at2"/>
<dbReference type="InterPro" id="IPR036890">
    <property type="entry name" value="HATPase_C_sf"/>
</dbReference>
<comment type="caution">
    <text evidence="1">The sequence shown here is derived from an EMBL/GenBank/DDBJ whole genome shotgun (WGS) entry which is preliminary data.</text>
</comment>
<keyword evidence="2" id="KW-1185">Reference proteome</keyword>
<dbReference type="Gene3D" id="3.30.565.10">
    <property type="entry name" value="Histidine kinase-like ATPase, C-terminal domain"/>
    <property type="match status" value="1"/>
</dbReference>
<evidence type="ECO:0000313" key="2">
    <source>
        <dbReference type="Proteomes" id="UP000028709"/>
    </source>
</evidence>
<evidence type="ECO:0000313" key="1">
    <source>
        <dbReference type="EMBL" id="KFF17228.1"/>
    </source>
</evidence>
<reference evidence="1 2" key="1">
    <citation type="submission" date="2014-07" db="EMBL/GenBank/DDBJ databases">
        <title>Genome of Chryseobacterium piperi CTM.</title>
        <authorList>
            <person name="Pipes S.E."/>
            <person name="Stropko S.J."/>
            <person name="Newman J.D."/>
        </authorList>
    </citation>
    <scope>NUCLEOTIDE SEQUENCE [LARGE SCALE GENOMIC DNA]</scope>
    <source>
        <strain evidence="1 2">CTM</strain>
    </source>
</reference>
<dbReference type="AlphaFoldDB" id="A0A086AKL4"/>
<dbReference type="RefSeq" id="WP_034687260.1">
    <property type="nucleotide sequence ID" value="NZ_CP023049.2"/>
</dbReference>
<accession>A0A086AKL4</accession>
<dbReference type="Proteomes" id="UP000028709">
    <property type="component" value="Unassembled WGS sequence"/>
</dbReference>
<dbReference type="SUPFAM" id="SSF55874">
    <property type="entry name" value="ATPase domain of HSP90 chaperone/DNA topoisomerase II/histidine kinase"/>
    <property type="match status" value="1"/>
</dbReference>
<dbReference type="STRING" id="558152.IQ37_17235"/>
<sequence>METLSATSNIANKVRNTRLPRTKPLMPLFEVISNSIHSIEEAEKAALLKKAEGEIVIKCIRKGGDDVLSSLPEIDRYPIHSFEIIDNGIGLNADNLKSFVEADTDHKIEIGGKGVGRFVCLKAFTELNIYSQFRDESDSLKAISFDFRNTKKGFHNIEEPKPIYDSTGTKVVLKTYKEDYQKNLDFDLHSVAKEIVAHFQLYFIREQVPKIIIRNQNNVEFNLLNLYNAEFKSDVQKREFNLDGEDFILFLTKSLEFQSHKIHFCAHNRSVVNEGLYTRIIDLGRSFIKDEHGEKFFYQAYVVGDLLDEYVDTERIGFNFPGVDDGTEEESLYINLSRLRRASVNCIEDILSDFLKSIRTQKVENYRPTITEELPQYRSTLNYRKSEVMKLAPDLPKEKLDIELYKIEAKWRLEVKEEKIKLLDEKKDITNHEEYAKKYEKFLAEFNEIGKSDLARYVVHRRTIIELLENLIGVNSESKFENEDLLHNIFFPIRTTSDEITPDKQNLWLIDERLTYHSFLASDKTFNSINEVSQDSKDRTDLLIYNEVFAFSDSKMAPHNSFTIVEFKKPMRDNYQDYNEEKNPIEQTEKYIDSLLDKKVKGRNRRTIEVTDKTPFYVYIICDITPSLEKVLKNREFGKTPDGKGYFKVKSKYYSAYFEVLPFEKVLDDARKRNRILFEKLNID</sequence>
<dbReference type="KEGG" id="cpip:CJF12_17970"/>
<evidence type="ECO:0008006" key="3">
    <source>
        <dbReference type="Google" id="ProtNLM"/>
    </source>
</evidence>
<gene>
    <name evidence="1" type="ORF">IQ37_17235</name>
</gene>
<proteinExistence type="predicted"/>
<name>A0A086AKL4_9FLAO</name>
<protein>
    <recommendedName>
        <fullName evidence="3">ATP-binding protein</fullName>
    </recommendedName>
</protein>
<organism evidence="1 2">
    <name type="scientific">Chryseobacterium piperi</name>
    <dbReference type="NCBI Taxonomy" id="558152"/>
    <lineage>
        <taxon>Bacteria</taxon>
        <taxon>Pseudomonadati</taxon>
        <taxon>Bacteroidota</taxon>
        <taxon>Flavobacteriia</taxon>
        <taxon>Flavobacteriales</taxon>
        <taxon>Weeksellaceae</taxon>
        <taxon>Chryseobacterium group</taxon>
        <taxon>Chryseobacterium</taxon>
    </lineage>
</organism>